<evidence type="ECO:0000313" key="2">
    <source>
        <dbReference type="EMBL" id="CAD8789044.1"/>
    </source>
</evidence>
<accession>A0A6U0YUN8</accession>
<dbReference type="EMBL" id="HBFM01030552">
    <property type="protein sequence ID" value="CAD8789044.1"/>
    <property type="molecule type" value="Transcribed_RNA"/>
</dbReference>
<name>A0A6U0YUN8_9CHLO</name>
<dbReference type="EMBL" id="HBFM01030551">
    <property type="protein sequence ID" value="CAD8789042.1"/>
    <property type="molecule type" value="Transcribed_RNA"/>
</dbReference>
<protein>
    <submittedName>
        <fullName evidence="1">Uncharacterized protein</fullName>
    </submittedName>
</protein>
<dbReference type="AlphaFoldDB" id="A0A6U0YUN8"/>
<proteinExistence type="predicted"/>
<evidence type="ECO:0000313" key="1">
    <source>
        <dbReference type="EMBL" id="CAD8789042.1"/>
    </source>
</evidence>
<reference evidence="1" key="1">
    <citation type="submission" date="2021-01" db="EMBL/GenBank/DDBJ databases">
        <authorList>
            <person name="Corre E."/>
            <person name="Pelletier E."/>
            <person name="Niang G."/>
            <person name="Scheremetjew M."/>
            <person name="Finn R."/>
            <person name="Kale V."/>
            <person name="Holt S."/>
            <person name="Cochrane G."/>
            <person name="Meng A."/>
            <person name="Brown T."/>
            <person name="Cohen L."/>
        </authorList>
    </citation>
    <scope>NUCLEOTIDE SEQUENCE</scope>
    <source>
        <strain evidence="1">SAG 63-3</strain>
    </source>
</reference>
<gene>
    <name evidence="1" type="ORF">PPAR00522_LOCUS19925</name>
    <name evidence="2" type="ORF">PPAR00522_LOCUS19926</name>
</gene>
<organism evidence="1">
    <name type="scientific">Polytomella parva</name>
    <dbReference type="NCBI Taxonomy" id="51329"/>
    <lineage>
        <taxon>Eukaryota</taxon>
        <taxon>Viridiplantae</taxon>
        <taxon>Chlorophyta</taxon>
        <taxon>core chlorophytes</taxon>
        <taxon>Chlorophyceae</taxon>
        <taxon>CS clade</taxon>
        <taxon>Chlamydomonadales</taxon>
        <taxon>Chlamydomonadaceae</taxon>
        <taxon>Polytomella</taxon>
    </lineage>
</organism>
<sequence>MSMTAWTKAVNKILHYAWTLSHDSDAPFRLKGRKKEVVTERRRIKRTKARRLGSEKHVKEDKTKMLYLLGYESKVLFVVHDGLFDHASSDHAATPAGKRITQALLRLGHTVCSADEFRMTMFCSKYHHKTRSIPQSDDHVQCHLDHLKK</sequence>